<dbReference type="Proteomes" id="UP001215598">
    <property type="component" value="Unassembled WGS sequence"/>
</dbReference>
<evidence type="ECO:0000313" key="2">
    <source>
        <dbReference type="Proteomes" id="UP001215598"/>
    </source>
</evidence>
<name>A0AAD7K160_9AGAR</name>
<dbReference type="Gene3D" id="3.50.50.60">
    <property type="entry name" value="FAD/NAD(P)-binding domain"/>
    <property type="match status" value="1"/>
</dbReference>
<dbReference type="SUPFAM" id="SSF51735">
    <property type="entry name" value="NAD(P)-binding Rossmann-fold domains"/>
    <property type="match status" value="1"/>
</dbReference>
<dbReference type="InterPro" id="IPR036291">
    <property type="entry name" value="NAD(P)-bd_dom_sf"/>
</dbReference>
<gene>
    <name evidence="1" type="ORF">B0H16DRAFT_1508901</name>
</gene>
<reference evidence="1" key="1">
    <citation type="submission" date="2023-03" db="EMBL/GenBank/DDBJ databases">
        <title>Massive genome expansion in bonnet fungi (Mycena s.s.) driven by repeated elements and novel gene families across ecological guilds.</title>
        <authorList>
            <consortium name="Lawrence Berkeley National Laboratory"/>
            <person name="Harder C.B."/>
            <person name="Miyauchi S."/>
            <person name="Viragh M."/>
            <person name="Kuo A."/>
            <person name="Thoen E."/>
            <person name="Andreopoulos B."/>
            <person name="Lu D."/>
            <person name="Skrede I."/>
            <person name="Drula E."/>
            <person name="Henrissat B."/>
            <person name="Morin E."/>
            <person name="Kohler A."/>
            <person name="Barry K."/>
            <person name="LaButti K."/>
            <person name="Morin E."/>
            <person name="Salamov A."/>
            <person name="Lipzen A."/>
            <person name="Mereny Z."/>
            <person name="Hegedus B."/>
            <person name="Baldrian P."/>
            <person name="Stursova M."/>
            <person name="Weitz H."/>
            <person name="Taylor A."/>
            <person name="Grigoriev I.V."/>
            <person name="Nagy L.G."/>
            <person name="Martin F."/>
            <person name="Kauserud H."/>
        </authorList>
    </citation>
    <scope>NUCLEOTIDE SEQUENCE</scope>
    <source>
        <strain evidence="1">CBHHK182m</strain>
    </source>
</reference>
<dbReference type="AlphaFoldDB" id="A0AAD7K160"/>
<comment type="caution">
    <text evidence="1">The sequence shown here is derived from an EMBL/GenBank/DDBJ whole genome shotgun (WGS) entry which is preliminary data.</text>
</comment>
<accession>A0AAD7K160</accession>
<keyword evidence="2" id="KW-1185">Reference proteome</keyword>
<organism evidence="1 2">
    <name type="scientific">Mycena metata</name>
    <dbReference type="NCBI Taxonomy" id="1033252"/>
    <lineage>
        <taxon>Eukaryota</taxon>
        <taxon>Fungi</taxon>
        <taxon>Dikarya</taxon>
        <taxon>Basidiomycota</taxon>
        <taxon>Agaricomycotina</taxon>
        <taxon>Agaricomycetes</taxon>
        <taxon>Agaricomycetidae</taxon>
        <taxon>Agaricales</taxon>
        <taxon>Marasmiineae</taxon>
        <taxon>Mycenaceae</taxon>
        <taxon>Mycena</taxon>
    </lineage>
</organism>
<evidence type="ECO:0000313" key="1">
    <source>
        <dbReference type="EMBL" id="KAJ7774933.1"/>
    </source>
</evidence>
<dbReference type="InterPro" id="IPR036188">
    <property type="entry name" value="FAD/NAD-bd_sf"/>
</dbReference>
<protein>
    <recommendedName>
        <fullName evidence="3">FAD/NAD(P)-binding domain-containing protein</fullName>
    </recommendedName>
</protein>
<evidence type="ECO:0008006" key="3">
    <source>
        <dbReference type="Google" id="ProtNLM"/>
    </source>
</evidence>
<dbReference type="EMBL" id="JARKIB010000011">
    <property type="protein sequence ID" value="KAJ7774933.1"/>
    <property type="molecule type" value="Genomic_DNA"/>
</dbReference>
<proteinExistence type="predicted"/>
<sequence>MTHHRPTLYLNSVPPSTTPLILRMDAFWSFYNFKQLRVVVVGGASTGLAAAVALRRAGHLVEIYAPDLGALGSDPRLEMATSIEEKGTPCKIFANHVCDKIGAVSGIVTFKNGVTLTADLIIDTRVPASSASDSTGNTTVNFIYSLDEQNSCIPVVLFRKQSLFLQQRFASDRGCCCDTGNHFLRQE</sequence>